<keyword evidence="3" id="KW-1185">Reference proteome</keyword>
<feature type="transmembrane region" description="Helical" evidence="2">
    <location>
        <begin position="39"/>
        <end position="57"/>
    </location>
</feature>
<sequence>MITSHDFPVSHAFPYKMQVQSHAILNVGVETGDMRRNSFYLLITVALCLFFTLSFGYQITFEDSKASDANDILSREKRQLEDLDNEYPTLSAQEAEEEPGFWDRVVKVALKLFNKFIEWLNSS</sequence>
<evidence type="ECO:0000256" key="2">
    <source>
        <dbReference type="SAM" id="Phobius"/>
    </source>
</evidence>
<dbReference type="OrthoDB" id="6918404at2759"/>
<evidence type="ECO:0000256" key="1">
    <source>
        <dbReference type="SAM" id="Coils"/>
    </source>
</evidence>
<proteinExistence type="predicted"/>
<keyword evidence="2" id="KW-0472">Membrane</keyword>
<name>A0A6J1N026_BICAN</name>
<accession>A0A6J1N026</accession>
<dbReference type="AlphaFoldDB" id="A0A6J1N026"/>
<protein>
    <submittedName>
        <fullName evidence="4">Uncharacterized protein LOC112048061</fullName>
    </submittedName>
</protein>
<keyword evidence="2" id="KW-1133">Transmembrane helix</keyword>
<dbReference type="Proteomes" id="UP001652582">
    <property type="component" value="Chromosome 7"/>
</dbReference>
<dbReference type="KEGG" id="bany:112048061"/>
<dbReference type="RefSeq" id="XP_023941185.1">
    <property type="nucleotide sequence ID" value="XM_024085417.2"/>
</dbReference>
<evidence type="ECO:0000313" key="3">
    <source>
        <dbReference type="Proteomes" id="UP001652582"/>
    </source>
</evidence>
<evidence type="ECO:0000313" key="4">
    <source>
        <dbReference type="RefSeq" id="XP_023941185.1"/>
    </source>
</evidence>
<dbReference type="GeneID" id="112048061"/>
<reference evidence="4" key="1">
    <citation type="submission" date="2025-08" db="UniProtKB">
        <authorList>
            <consortium name="RefSeq"/>
        </authorList>
    </citation>
    <scope>IDENTIFICATION</scope>
</reference>
<keyword evidence="1" id="KW-0175">Coiled coil</keyword>
<feature type="coiled-coil region" evidence="1">
    <location>
        <begin position="66"/>
        <end position="93"/>
    </location>
</feature>
<organism evidence="3 4">
    <name type="scientific">Bicyclus anynana</name>
    <name type="common">Squinting bush brown butterfly</name>
    <dbReference type="NCBI Taxonomy" id="110368"/>
    <lineage>
        <taxon>Eukaryota</taxon>
        <taxon>Metazoa</taxon>
        <taxon>Ecdysozoa</taxon>
        <taxon>Arthropoda</taxon>
        <taxon>Hexapoda</taxon>
        <taxon>Insecta</taxon>
        <taxon>Pterygota</taxon>
        <taxon>Neoptera</taxon>
        <taxon>Endopterygota</taxon>
        <taxon>Lepidoptera</taxon>
        <taxon>Glossata</taxon>
        <taxon>Ditrysia</taxon>
        <taxon>Papilionoidea</taxon>
        <taxon>Nymphalidae</taxon>
        <taxon>Satyrinae</taxon>
        <taxon>Satyrini</taxon>
        <taxon>Mycalesina</taxon>
        <taxon>Bicyclus</taxon>
    </lineage>
</organism>
<keyword evidence="2" id="KW-0812">Transmembrane</keyword>
<gene>
    <name evidence="4" type="primary">LOC112048061</name>
</gene>